<dbReference type="Pfam" id="PF24855">
    <property type="entry name" value="DUF7729"/>
    <property type="match status" value="1"/>
</dbReference>
<dbReference type="InterPro" id="IPR056146">
    <property type="entry name" value="DUF7729"/>
</dbReference>
<name>A0ABR4GYU5_9EURO</name>
<comment type="caution">
    <text evidence="2">The sequence shown here is derived from an EMBL/GenBank/DDBJ whole genome shotgun (WGS) entry which is preliminary data.</text>
</comment>
<sequence>MTLGIPAAVFAQEKWADSALEARQGPDPGIVDRVPVTDSPPVSVNLNAPVAIIYEHAENEDSAFLLPRAASAASSTTFPTTFDTSLSNNFTSDTCADFITETIASSSFTDCYALSTLLRDSTSFFHTLTSAVSTSHVLDIACAADVSSCADTMSDLAADLLDDNNCGLDYADGNPLVTNAYINMVVYEPIYRATCLQSPDTANYCFVDAVTNKSNPGDYDVYLIPYGSVIDTSPYPTCNACLQATLDVFSQWVQVDGQPLATSYLPSAKAVNRRCGSDFANVNVTAGETATGDGSGYSGASVKLSVSLPLYLSLLAVGGVLLSI</sequence>
<dbReference type="PANTHER" id="PTHR39460">
    <property type="entry name" value="EXPRESSED PROTEIN"/>
    <property type="match status" value="1"/>
</dbReference>
<feature type="domain" description="DUF7729" evidence="1">
    <location>
        <begin position="78"/>
        <end position="283"/>
    </location>
</feature>
<dbReference type="PANTHER" id="PTHR39460:SF1">
    <property type="entry name" value="C6 TRANSCRIPTION FACTOR"/>
    <property type="match status" value="1"/>
</dbReference>
<evidence type="ECO:0000313" key="3">
    <source>
        <dbReference type="Proteomes" id="UP001610334"/>
    </source>
</evidence>
<keyword evidence="3" id="KW-1185">Reference proteome</keyword>
<protein>
    <recommendedName>
        <fullName evidence="1">DUF7729 domain-containing protein</fullName>
    </recommendedName>
</protein>
<dbReference type="Proteomes" id="UP001610334">
    <property type="component" value="Unassembled WGS sequence"/>
</dbReference>
<reference evidence="2 3" key="1">
    <citation type="submission" date="2024-07" db="EMBL/GenBank/DDBJ databases">
        <title>Section-level genome sequencing and comparative genomics of Aspergillus sections Usti and Cavernicolus.</title>
        <authorList>
            <consortium name="Lawrence Berkeley National Laboratory"/>
            <person name="Nybo J.L."/>
            <person name="Vesth T.C."/>
            <person name="Theobald S."/>
            <person name="Frisvad J.C."/>
            <person name="Larsen T.O."/>
            <person name="Kjaerboelling I."/>
            <person name="Rothschild-Mancinelli K."/>
            <person name="Lyhne E.K."/>
            <person name="Kogle M.E."/>
            <person name="Barry K."/>
            <person name="Clum A."/>
            <person name="Na H."/>
            <person name="Ledsgaard L."/>
            <person name="Lin J."/>
            <person name="Lipzen A."/>
            <person name="Kuo A."/>
            <person name="Riley R."/>
            <person name="Mondo S."/>
            <person name="Labutti K."/>
            <person name="Haridas S."/>
            <person name="Pangalinan J."/>
            <person name="Salamov A.A."/>
            <person name="Simmons B.A."/>
            <person name="Magnuson J.K."/>
            <person name="Chen J."/>
            <person name="Drula E."/>
            <person name="Henrissat B."/>
            <person name="Wiebenga A."/>
            <person name="Lubbers R.J."/>
            <person name="Gomes A.C."/>
            <person name="Makela M.R."/>
            <person name="Stajich J."/>
            <person name="Grigoriev I.V."/>
            <person name="Mortensen U.H."/>
            <person name="De Vries R.P."/>
            <person name="Baker S.E."/>
            <person name="Andersen M.R."/>
        </authorList>
    </citation>
    <scope>NUCLEOTIDE SEQUENCE [LARGE SCALE GENOMIC DNA]</scope>
    <source>
        <strain evidence="2 3">CBS 588.65</strain>
    </source>
</reference>
<evidence type="ECO:0000259" key="1">
    <source>
        <dbReference type="Pfam" id="PF24855"/>
    </source>
</evidence>
<evidence type="ECO:0000313" key="2">
    <source>
        <dbReference type="EMBL" id="KAL2808154.1"/>
    </source>
</evidence>
<gene>
    <name evidence="2" type="ORF">BJX63DRAFT_424854</name>
</gene>
<proteinExistence type="predicted"/>
<dbReference type="EMBL" id="JBFXLT010000120">
    <property type="protein sequence ID" value="KAL2808154.1"/>
    <property type="molecule type" value="Genomic_DNA"/>
</dbReference>
<organism evidence="2 3">
    <name type="scientific">Aspergillus granulosus</name>
    <dbReference type="NCBI Taxonomy" id="176169"/>
    <lineage>
        <taxon>Eukaryota</taxon>
        <taxon>Fungi</taxon>
        <taxon>Dikarya</taxon>
        <taxon>Ascomycota</taxon>
        <taxon>Pezizomycotina</taxon>
        <taxon>Eurotiomycetes</taxon>
        <taxon>Eurotiomycetidae</taxon>
        <taxon>Eurotiales</taxon>
        <taxon>Aspergillaceae</taxon>
        <taxon>Aspergillus</taxon>
        <taxon>Aspergillus subgen. Nidulantes</taxon>
    </lineage>
</organism>
<accession>A0ABR4GYU5</accession>